<proteinExistence type="predicted"/>
<keyword evidence="2" id="KW-1185">Reference proteome</keyword>
<comment type="caution">
    <text evidence="1">The sequence shown here is derived from an EMBL/GenBank/DDBJ whole genome shotgun (WGS) entry which is preliminary data.</text>
</comment>
<organism evidence="1 2">
    <name type="scientific">Cetraspora pellucida</name>
    <dbReference type="NCBI Taxonomy" id="1433469"/>
    <lineage>
        <taxon>Eukaryota</taxon>
        <taxon>Fungi</taxon>
        <taxon>Fungi incertae sedis</taxon>
        <taxon>Mucoromycota</taxon>
        <taxon>Glomeromycotina</taxon>
        <taxon>Glomeromycetes</taxon>
        <taxon>Diversisporales</taxon>
        <taxon>Gigasporaceae</taxon>
        <taxon>Cetraspora</taxon>
    </lineage>
</organism>
<gene>
    <name evidence="1" type="ORF">SPELUC_LOCUS14540</name>
</gene>
<feature type="non-terminal residue" evidence="1">
    <location>
        <position position="1"/>
    </location>
</feature>
<dbReference type="EMBL" id="CAJVPW010043290">
    <property type="protein sequence ID" value="CAG8751924.1"/>
    <property type="molecule type" value="Genomic_DNA"/>
</dbReference>
<name>A0ACA9QHA1_9GLOM</name>
<dbReference type="Proteomes" id="UP000789366">
    <property type="component" value="Unassembled WGS sequence"/>
</dbReference>
<protein>
    <submittedName>
        <fullName evidence="1">17818_t:CDS:1</fullName>
    </submittedName>
</protein>
<evidence type="ECO:0000313" key="2">
    <source>
        <dbReference type="Proteomes" id="UP000789366"/>
    </source>
</evidence>
<reference evidence="1" key="1">
    <citation type="submission" date="2021-06" db="EMBL/GenBank/DDBJ databases">
        <authorList>
            <person name="Kallberg Y."/>
            <person name="Tangrot J."/>
            <person name="Rosling A."/>
        </authorList>
    </citation>
    <scope>NUCLEOTIDE SEQUENCE</scope>
    <source>
        <strain evidence="1">28 12/20/2015</strain>
    </source>
</reference>
<evidence type="ECO:0000313" key="1">
    <source>
        <dbReference type="EMBL" id="CAG8751924.1"/>
    </source>
</evidence>
<sequence length="273" mass="32438">INAINEGITTIKIPDQVKPPQVNPPITNQPPLNNVNDYPKVEFLMDMEDIRVHEPLIEDDSFSEFQRLLDDMNAETDPNNLIENGGWHYAIELWFNEENYNINWDNLPANYKTMTHLYRQALYYKKMMKEVPNDPQMMEFQFENELQETDDIIPYVSNDVSVQIFNRAKKTFSLMFQAFKSERDVNRIKELYNNWNNYINTNFVDDNFHLYKTHTSDYLAILMSKWIQVNYKPNDPNYEILNDLPPSILGNRRQRDDSSDDDDQRPARRPKIG</sequence>
<accession>A0ACA9QHA1</accession>